<keyword evidence="1" id="KW-0732">Signal</keyword>
<feature type="signal peptide" evidence="1">
    <location>
        <begin position="1"/>
        <end position="19"/>
    </location>
</feature>
<dbReference type="Pfam" id="PF01547">
    <property type="entry name" value="SBP_bac_1"/>
    <property type="match status" value="1"/>
</dbReference>
<proteinExistence type="predicted"/>
<dbReference type="PANTHER" id="PTHR43649:SF14">
    <property type="entry name" value="BLR3389 PROTEIN"/>
    <property type="match status" value="1"/>
</dbReference>
<dbReference type="RefSeq" id="WP_350245460.1">
    <property type="nucleotide sequence ID" value="NZ_CP158300.1"/>
</dbReference>
<name>A0AAU7UFV9_9DEIO</name>
<dbReference type="Gene3D" id="3.40.190.10">
    <property type="entry name" value="Periplasmic binding protein-like II"/>
    <property type="match status" value="1"/>
</dbReference>
<dbReference type="SUPFAM" id="SSF53850">
    <property type="entry name" value="Periplasmic binding protein-like II"/>
    <property type="match status" value="1"/>
</dbReference>
<evidence type="ECO:0000313" key="2">
    <source>
        <dbReference type="EMBL" id="XBV87310.1"/>
    </source>
</evidence>
<sequence length="432" mass="46108">MRIPRMLALGLALSSVAHAQTTIVFWDFFGGGDGVRMKQIVDDFNKSQKDIVVQRTTQTWGNPFYTKVHTAVVSGQTPDVMTYHLSAVPAGLQKKDLRPFTTADLAAAGLKASDFQSNLVSTLTTDAKNAGGASGLYSIPLDTHTFVVYYNKDLLKKAGLLGADGKPLPMKSIAAMTKALQDIKAKTGVTPVAFSTNQDSATPWRLWYSLFLQQGGTMVKDGKLYLGDLDTKGKAALQAIADWTNQGLLTKNVTYPAGVALFTAGRAALMFNGNWEVPTMVDAKAKNQLKFDYGIMSFPSLYGGNTSTWADSHELAIPNNSKNPISPAKLKAVMTFIGYVNKQGGSAWAGGGHIPAYLPTQQSSAYKSMQPNGEYSATSAKNARLEPNVPIFGVGGPVYDAVGVNFTPVLLGQATADQGIAKFKAALQGFGK</sequence>
<geneLocation type="plasmid" evidence="2">
    <name>pDson02</name>
</geneLocation>
<dbReference type="PANTHER" id="PTHR43649">
    <property type="entry name" value="ARABINOSE-BINDING PROTEIN-RELATED"/>
    <property type="match status" value="1"/>
</dbReference>
<dbReference type="InterPro" id="IPR050490">
    <property type="entry name" value="Bact_solute-bd_prot1"/>
</dbReference>
<feature type="chain" id="PRO_5043851549" evidence="1">
    <location>
        <begin position="20"/>
        <end position="432"/>
    </location>
</feature>
<accession>A0AAU7UFV9</accession>
<dbReference type="EMBL" id="CP158300">
    <property type="protein sequence ID" value="XBV87310.1"/>
    <property type="molecule type" value="Genomic_DNA"/>
</dbReference>
<keyword evidence="2" id="KW-0614">Plasmid</keyword>
<dbReference type="KEGG" id="dsc:ABOD76_21695"/>
<protein>
    <submittedName>
        <fullName evidence="2">Extracellular solute-binding protein</fullName>
    </submittedName>
</protein>
<evidence type="ECO:0000256" key="1">
    <source>
        <dbReference type="SAM" id="SignalP"/>
    </source>
</evidence>
<dbReference type="AlphaFoldDB" id="A0AAU7UFV9"/>
<dbReference type="InterPro" id="IPR006059">
    <property type="entry name" value="SBP"/>
</dbReference>
<gene>
    <name evidence="2" type="ORF">ABOD76_21695</name>
</gene>
<organism evidence="2">
    <name type="scientific">Deinococcus sonorensis KR-87</name>
    <dbReference type="NCBI Taxonomy" id="694439"/>
    <lineage>
        <taxon>Bacteria</taxon>
        <taxon>Thermotogati</taxon>
        <taxon>Deinococcota</taxon>
        <taxon>Deinococci</taxon>
        <taxon>Deinococcales</taxon>
        <taxon>Deinococcaceae</taxon>
        <taxon>Deinococcus</taxon>
    </lineage>
</organism>
<reference evidence="2" key="1">
    <citation type="submission" date="2024-06" db="EMBL/GenBank/DDBJ databases">
        <title>Draft Genome Sequence of Deinococcus sonorensis Type Strain KR-87, a Biofilm Producing Representative of the Genus Deinococcus.</title>
        <authorList>
            <person name="Boren L.S."/>
            <person name="Grosso R.A."/>
            <person name="Hugenberg-Cox A.N."/>
            <person name="Hill J.T.E."/>
            <person name="Albert C.M."/>
            <person name="Tuohy J.M."/>
        </authorList>
    </citation>
    <scope>NUCLEOTIDE SEQUENCE</scope>
    <source>
        <strain evidence="2">KR-87</strain>
        <plasmid evidence="2">pDson02</plasmid>
    </source>
</reference>